<proteinExistence type="predicted"/>
<feature type="modified residue" description="4-aspartylphosphate" evidence="4">
    <location>
        <position position="257"/>
    </location>
</feature>
<keyword evidence="2" id="KW-0418">Kinase</keyword>
<dbReference type="GO" id="GO:0016491">
    <property type="term" value="F:oxidoreductase activity"/>
    <property type="evidence" value="ECO:0007669"/>
    <property type="project" value="InterPro"/>
</dbReference>
<evidence type="ECO:0000259" key="5">
    <source>
        <dbReference type="PROSITE" id="PS50110"/>
    </source>
</evidence>
<dbReference type="SUPFAM" id="SSF55781">
    <property type="entry name" value="GAF domain-like"/>
    <property type="match status" value="1"/>
</dbReference>
<comment type="caution">
    <text evidence="6">The sequence shown here is derived from an EMBL/GenBank/DDBJ whole genome shotgun (WGS) entry which is preliminary data.</text>
</comment>
<dbReference type="InterPro" id="IPR029068">
    <property type="entry name" value="Glyas_Bleomycin-R_OHBP_Dase"/>
</dbReference>
<name>A0A8J4SF58_9STRA</name>
<evidence type="ECO:0000313" key="7">
    <source>
        <dbReference type="Proteomes" id="UP000702964"/>
    </source>
</evidence>
<keyword evidence="3" id="KW-0238">DNA-binding</keyword>
<dbReference type="InterPro" id="IPR029039">
    <property type="entry name" value="Flavoprotein-like_sf"/>
</dbReference>
<sequence length="575" mass="63806">MTEQAGMQEMYTLKTIAETLNTSNDLNLMLDTVLGKLLELTGLTAGWVFLIDTQGEYVCISDHGLPPALMHHDKEPMRCGSCWCVNRFRDGRLDNAVNIINCKRLEDAVEHQWGDTHDITHHATVPLRSGEKMLGLLNVAAPGKEHFSDSELALLQAVAYQIGTLKEMRALIMQLRPAGLESGLLSALQEYGTGQGLQVVVHRTGMRSLPQSIEEGLWRIGQEALNNPDMEVVGEASNGQEALEQAEQLHPDVVLMDLHMPVLDGIETARRLRALLPGIRIIVLTSFSDQDHVVPAVRAGVKGYLLKDIEPEDLAVAIRNVHAEYHGSISGVLKNALDHLSQAHFSGKPVLSISSAGGAVGVSSLLQLQAIIRNLHGINAQEWISIGGAQRRRFEATFDGYEEFEGSQDIEDRIKRVLGSFLHLAETLTSNRFEEAKAWAAARVRLSRYEGKDETYSTNWNSNSLYFEDPVGNILELIAHHTVHNESDHPFSKQDLLQVCEVGLVTEDVLSTVDELEQMGLKRWGEASDTFAPVGDVNGLFIVVKKERVWFFSEQQAQMYPFEVSIREVGKLRIG</sequence>
<dbReference type="GO" id="GO:0000160">
    <property type="term" value="P:phosphorelay signal transduction system"/>
    <property type="evidence" value="ECO:0007669"/>
    <property type="project" value="InterPro"/>
</dbReference>
<dbReference type="PROSITE" id="PS50110">
    <property type="entry name" value="RESPONSE_REGULATORY"/>
    <property type="match status" value="1"/>
</dbReference>
<feature type="domain" description="Response regulatory" evidence="5">
    <location>
        <begin position="207"/>
        <end position="322"/>
    </location>
</feature>
<dbReference type="InterPro" id="IPR003018">
    <property type="entry name" value="GAF"/>
</dbReference>
<dbReference type="GO" id="GO:0016301">
    <property type="term" value="F:kinase activity"/>
    <property type="evidence" value="ECO:0007669"/>
    <property type="project" value="UniProtKB-KW"/>
</dbReference>
<evidence type="ECO:0000313" key="6">
    <source>
        <dbReference type="EMBL" id="KAF4323920.1"/>
    </source>
</evidence>
<keyword evidence="1" id="KW-0808">Transferase</keyword>
<evidence type="ECO:0000256" key="1">
    <source>
        <dbReference type="ARBA" id="ARBA00022679"/>
    </source>
</evidence>
<dbReference type="SUPFAM" id="SSF52218">
    <property type="entry name" value="Flavoproteins"/>
    <property type="match status" value="1"/>
</dbReference>
<dbReference type="PANTHER" id="PTHR43214:SF43">
    <property type="entry name" value="TWO-COMPONENT RESPONSE REGULATOR"/>
    <property type="match status" value="1"/>
</dbReference>
<dbReference type="Proteomes" id="UP000702964">
    <property type="component" value="Unassembled WGS sequence"/>
</dbReference>
<organism evidence="6 7">
    <name type="scientific">Phytophthora kernoviae 00238/432</name>
    <dbReference type="NCBI Taxonomy" id="1284355"/>
    <lineage>
        <taxon>Eukaryota</taxon>
        <taxon>Sar</taxon>
        <taxon>Stramenopiles</taxon>
        <taxon>Oomycota</taxon>
        <taxon>Peronosporomycetes</taxon>
        <taxon>Peronosporales</taxon>
        <taxon>Peronosporaceae</taxon>
        <taxon>Phytophthora</taxon>
    </lineage>
</organism>
<dbReference type="Gene3D" id="3.40.50.2300">
    <property type="match status" value="1"/>
</dbReference>
<accession>A0A8J4SF58</accession>
<evidence type="ECO:0000256" key="2">
    <source>
        <dbReference type="ARBA" id="ARBA00022777"/>
    </source>
</evidence>
<dbReference type="SMART" id="SM00065">
    <property type="entry name" value="GAF"/>
    <property type="match status" value="1"/>
</dbReference>
<reference evidence="6" key="2">
    <citation type="submission" date="2020-02" db="EMBL/GenBank/DDBJ databases">
        <authorList>
            <person name="Studholme D.J."/>
        </authorList>
    </citation>
    <scope>NUCLEOTIDE SEQUENCE</scope>
    <source>
        <strain evidence="6">00238/432</strain>
    </source>
</reference>
<dbReference type="InterPro" id="IPR029016">
    <property type="entry name" value="GAF-like_dom_sf"/>
</dbReference>
<dbReference type="SUPFAM" id="SSF52172">
    <property type="entry name" value="CheY-like"/>
    <property type="match status" value="1"/>
</dbReference>
<protein>
    <recommendedName>
        <fullName evidence="5">Response regulatory domain-containing protein</fullName>
    </recommendedName>
</protein>
<dbReference type="InterPro" id="IPR005025">
    <property type="entry name" value="FMN_Rdtase-like_dom"/>
</dbReference>
<dbReference type="InterPro" id="IPR039420">
    <property type="entry name" value="WalR-like"/>
</dbReference>
<dbReference type="InterPro" id="IPR011006">
    <property type="entry name" value="CheY-like_superfamily"/>
</dbReference>
<dbReference type="InterPro" id="IPR058245">
    <property type="entry name" value="NreC/VraR/RcsB-like_REC"/>
</dbReference>
<evidence type="ECO:0000256" key="3">
    <source>
        <dbReference type="ARBA" id="ARBA00023125"/>
    </source>
</evidence>
<dbReference type="PANTHER" id="PTHR43214">
    <property type="entry name" value="TWO-COMPONENT RESPONSE REGULATOR"/>
    <property type="match status" value="1"/>
</dbReference>
<dbReference type="Gene3D" id="3.10.180.10">
    <property type="entry name" value="2,3-Dihydroxybiphenyl 1,2-Dioxygenase, domain 1"/>
    <property type="match status" value="1"/>
</dbReference>
<dbReference type="SMART" id="SM00448">
    <property type="entry name" value="REC"/>
    <property type="match status" value="1"/>
</dbReference>
<dbReference type="EMBL" id="AOFI03000030">
    <property type="protein sequence ID" value="KAF4323920.1"/>
    <property type="molecule type" value="Genomic_DNA"/>
</dbReference>
<dbReference type="CDD" id="cd17535">
    <property type="entry name" value="REC_NarL-like"/>
    <property type="match status" value="1"/>
</dbReference>
<gene>
    <name evidence="6" type="ORF">G195_001885</name>
</gene>
<evidence type="ECO:0000256" key="4">
    <source>
        <dbReference type="PROSITE-ProRule" id="PRU00169"/>
    </source>
</evidence>
<dbReference type="Pfam" id="PF13185">
    <property type="entry name" value="GAF_2"/>
    <property type="match status" value="1"/>
</dbReference>
<dbReference type="Gene3D" id="3.30.450.40">
    <property type="match status" value="1"/>
</dbReference>
<dbReference type="Pfam" id="PF03358">
    <property type="entry name" value="FMN_red"/>
    <property type="match status" value="1"/>
</dbReference>
<dbReference type="AlphaFoldDB" id="A0A8J4SF58"/>
<dbReference type="Pfam" id="PF00072">
    <property type="entry name" value="Response_reg"/>
    <property type="match status" value="1"/>
</dbReference>
<dbReference type="GO" id="GO:0003677">
    <property type="term" value="F:DNA binding"/>
    <property type="evidence" value="ECO:0007669"/>
    <property type="project" value="UniProtKB-KW"/>
</dbReference>
<keyword evidence="4" id="KW-0597">Phosphoprotein</keyword>
<reference evidence="6" key="1">
    <citation type="journal article" date="2015" name="Genom Data">
        <title>Draft genome sequences of Phytophthora kernoviae and Phytophthora ramorum lineage EU2 from Scotland.</title>
        <authorList>
            <person name="Sambles C."/>
            <person name="Schlenzig A."/>
            <person name="O'Neill P."/>
            <person name="Grant M."/>
            <person name="Studholme D.J."/>
        </authorList>
    </citation>
    <scope>NUCLEOTIDE SEQUENCE</scope>
    <source>
        <strain evidence="6">00238/432</strain>
    </source>
</reference>
<dbReference type="InterPro" id="IPR001789">
    <property type="entry name" value="Sig_transdc_resp-reg_receiver"/>
</dbReference>